<gene>
    <name evidence="2" type="ORF">F2P81_024981</name>
</gene>
<reference evidence="2 3" key="1">
    <citation type="submission" date="2019-06" db="EMBL/GenBank/DDBJ databases">
        <title>Draft genomes of female and male turbot (Scophthalmus maximus).</title>
        <authorList>
            <person name="Xu H."/>
            <person name="Xu X.-W."/>
            <person name="Shao C."/>
            <person name="Chen S."/>
        </authorList>
    </citation>
    <scope>NUCLEOTIDE SEQUENCE [LARGE SCALE GENOMIC DNA]</scope>
    <source>
        <strain evidence="2">Ysfricsl-2016a</strain>
        <tissue evidence="2">Blood</tissue>
    </source>
</reference>
<protein>
    <submittedName>
        <fullName evidence="2">Uncharacterized protein</fullName>
    </submittedName>
</protein>
<name>A0A6A4RUF2_SCOMX</name>
<dbReference type="Proteomes" id="UP000438429">
    <property type="component" value="Unassembled WGS sequence"/>
</dbReference>
<feature type="transmembrane region" description="Helical" evidence="1">
    <location>
        <begin position="80"/>
        <end position="97"/>
    </location>
</feature>
<comment type="caution">
    <text evidence="2">The sequence shown here is derived from an EMBL/GenBank/DDBJ whole genome shotgun (WGS) entry which is preliminary data.</text>
</comment>
<dbReference type="AlphaFoldDB" id="A0A6A4RUF2"/>
<keyword evidence="1" id="KW-0472">Membrane</keyword>
<keyword evidence="1" id="KW-1133">Transmembrane helix</keyword>
<evidence type="ECO:0000313" key="2">
    <source>
        <dbReference type="EMBL" id="KAF0023000.1"/>
    </source>
</evidence>
<sequence>MAKLGCIGNKKWWRIISLSSSSTDPPTVGPYLLPVGRRSPICFAFRERDPLYRLITATAVLGKKPVDFELRVELTADADLSILHIVSCLVLASVILFS</sequence>
<dbReference type="EMBL" id="VEVO01000023">
    <property type="protein sequence ID" value="KAF0023000.1"/>
    <property type="molecule type" value="Genomic_DNA"/>
</dbReference>
<proteinExistence type="predicted"/>
<keyword evidence="1" id="KW-0812">Transmembrane</keyword>
<organism evidence="2 3">
    <name type="scientific">Scophthalmus maximus</name>
    <name type="common">Turbot</name>
    <name type="synonym">Psetta maxima</name>
    <dbReference type="NCBI Taxonomy" id="52904"/>
    <lineage>
        <taxon>Eukaryota</taxon>
        <taxon>Metazoa</taxon>
        <taxon>Chordata</taxon>
        <taxon>Craniata</taxon>
        <taxon>Vertebrata</taxon>
        <taxon>Euteleostomi</taxon>
        <taxon>Actinopterygii</taxon>
        <taxon>Neopterygii</taxon>
        <taxon>Teleostei</taxon>
        <taxon>Neoteleostei</taxon>
        <taxon>Acanthomorphata</taxon>
        <taxon>Carangaria</taxon>
        <taxon>Pleuronectiformes</taxon>
        <taxon>Pleuronectoidei</taxon>
        <taxon>Scophthalmidae</taxon>
        <taxon>Scophthalmus</taxon>
    </lineage>
</organism>
<evidence type="ECO:0000256" key="1">
    <source>
        <dbReference type="SAM" id="Phobius"/>
    </source>
</evidence>
<evidence type="ECO:0000313" key="3">
    <source>
        <dbReference type="Proteomes" id="UP000438429"/>
    </source>
</evidence>
<accession>A0A6A4RUF2</accession>